<feature type="domain" description="PDZ" evidence="2">
    <location>
        <begin position="24"/>
        <end position="93"/>
    </location>
</feature>
<proteinExistence type="predicted"/>
<dbReference type="InterPro" id="IPR036034">
    <property type="entry name" value="PDZ_sf"/>
</dbReference>
<evidence type="ECO:0000313" key="3">
    <source>
        <dbReference type="Ensembl" id="ENSTGUP00000024540.1"/>
    </source>
</evidence>
<accession>A0A674GQ60</accession>
<dbReference type="InterPro" id="IPR001478">
    <property type="entry name" value="PDZ"/>
</dbReference>
<sequence>HRWNKHGGKKHLQRAEVKPRGEPGVDDFRECQRTSFGFRLSGSGPCYVLWVQEGSSAALAGLRPGDEVLELEGQPVSSLGREALLGLARRCGSVPPSIGVVSRLQRARIPPGPGGCFGFQLAAESPPRVASVSPGSPAAACGLEPGDYVLEVDGSFQSTPGLTCEGGGNPNTNMYTLTNIQYHIYHIRNGTNYIYYT</sequence>
<feature type="domain" description="PDZ" evidence="2">
    <location>
        <begin position="106"/>
        <end position="154"/>
    </location>
</feature>
<dbReference type="Proteomes" id="UP000007754">
    <property type="component" value="Chromosome 14"/>
</dbReference>
<dbReference type="GeneTree" id="ENSGT01120000272194"/>
<dbReference type="Gene3D" id="2.30.42.10">
    <property type="match status" value="2"/>
</dbReference>
<reference evidence="3 4" key="1">
    <citation type="journal article" date="2010" name="Nature">
        <title>The genome of a songbird.</title>
        <authorList>
            <person name="Warren W.C."/>
            <person name="Clayton D.F."/>
            <person name="Ellegren H."/>
            <person name="Arnold A.P."/>
            <person name="Hillier L.W."/>
            <person name="Kunstner A."/>
            <person name="Searle S."/>
            <person name="White S."/>
            <person name="Vilella A.J."/>
            <person name="Fairley S."/>
            <person name="Heger A."/>
            <person name="Kong L."/>
            <person name="Ponting C.P."/>
            <person name="Jarvis E.D."/>
            <person name="Mello C.V."/>
            <person name="Minx P."/>
            <person name="Lovell P."/>
            <person name="Velho T.A."/>
            <person name="Ferris M."/>
            <person name="Balakrishnan C.N."/>
            <person name="Sinha S."/>
            <person name="Blatti C."/>
            <person name="London S.E."/>
            <person name="Li Y."/>
            <person name="Lin Y.C."/>
            <person name="George J."/>
            <person name="Sweedler J."/>
            <person name="Southey B."/>
            <person name="Gunaratne P."/>
            <person name="Watson M."/>
            <person name="Nam K."/>
            <person name="Backstrom N."/>
            <person name="Smeds L."/>
            <person name="Nabholz B."/>
            <person name="Itoh Y."/>
            <person name="Whitney O."/>
            <person name="Pfenning A.R."/>
            <person name="Howard J."/>
            <person name="Volker M."/>
            <person name="Skinner B.M."/>
            <person name="Griffin D.K."/>
            <person name="Ye L."/>
            <person name="McLaren W.M."/>
            <person name="Flicek P."/>
            <person name="Quesada V."/>
            <person name="Velasco G."/>
            <person name="Lopez-Otin C."/>
            <person name="Puente X.S."/>
            <person name="Olender T."/>
            <person name="Lancet D."/>
            <person name="Smit A.F."/>
            <person name="Hubley R."/>
            <person name="Konkel M.K."/>
            <person name="Walker J.A."/>
            <person name="Batzer M.A."/>
            <person name="Gu W."/>
            <person name="Pollock D.D."/>
            <person name="Chen L."/>
            <person name="Cheng Z."/>
            <person name="Eichler E.E."/>
            <person name="Stapley J."/>
            <person name="Slate J."/>
            <person name="Ekblom R."/>
            <person name="Birkhead T."/>
            <person name="Burke T."/>
            <person name="Burt D."/>
            <person name="Scharff C."/>
            <person name="Adam I."/>
            <person name="Richard H."/>
            <person name="Sultan M."/>
            <person name="Soldatov A."/>
            <person name="Lehrach H."/>
            <person name="Edwards S.V."/>
            <person name="Yang S.P."/>
            <person name="Li X."/>
            <person name="Graves T."/>
            <person name="Fulton L."/>
            <person name="Nelson J."/>
            <person name="Chinwalla A."/>
            <person name="Hou S."/>
            <person name="Mardis E.R."/>
            <person name="Wilson R.K."/>
        </authorList>
    </citation>
    <scope>NUCLEOTIDE SEQUENCE [LARGE SCALE GENOMIC DNA]</scope>
</reference>
<dbReference type="Ensembl" id="ENSTGUT00000028778.1">
    <property type="protein sequence ID" value="ENSTGUP00000024540.1"/>
    <property type="gene ID" value="ENSTGUG00000028633.1"/>
</dbReference>
<protein>
    <recommendedName>
        <fullName evidence="2">PDZ domain-containing protein</fullName>
    </recommendedName>
</protein>
<dbReference type="Pfam" id="PF00595">
    <property type="entry name" value="PDZ"/>
    <property type="match status" value="1"/>
</dbReference>
<dbReference type="PANTHER" id="PTHR46848:SF1">
    <property type="entry name" value="REGULATOR OF G-PROTEIN SIGNALING 3"/>
    <property type="match status" value="1"/>
</dbReference>
<feature type="compositionally biased region" description="Basic residues" evidence="1">
    <location>
        <begin position="1"/>
        <end position="12"/>
    </location>
</feature>
<dbReference type="PROSITE" id="PS50106">
    <property type="entry name" value="PDZ"/>
    <property type="match status" value="2"/>
</dbReference>
<dbReference type="GO" id="GO:0005634">
    <property type="term" value="C:nucleus"/>
    <property type="evidence" value="ECO:0007669"/>
    <property type="project" value="TreeGrafter"/>
</dbReference>
<dbReference type="SMART" id="SM00228">
    <property type="entry name" value="PDZ"/>
    <property type="match status" value="2"/>
</dbReference>
<dbReference type="GO" id="GO:0005886">
    <property type="term" value="C:plasma membrane"/>
    <property type="evidence" value="ECO:0007669"/>
    <property type="project" value="TreeGrafter"/>
</dbReference>
<dbReference type="Pfam" id="PF17820">
    <property type="entry name" value="PDZ_6"/>
    <property type="match status" value="1"/>
</dbReference>
<reference evidence="3" key="3">
    <citation type="submission" date="2025-09" db="UniProtKB">
        <authorList>
            <consortium name="Ensembl"/>
        </authorList>
    </citation>
    <scope>IDENTIFICATION</scope>
</reference>
<keyword evidence="4" id="KW-1185">Reference proteome</keyword>
<dbReference type="AlphaFoldDB" id="A0A674GQ60"/>
<evidence type="ECO:0000259" key="2">
    <source>
        <dbReference type="PROSITE" id="PS50106"/>
    </source>
</evidence>
<evidence type="ECO:0000256" key="1">
    <source>
        <dbReference type="SAM" id="MobiDB-lite"/>
    </source>
</evidence>
<dbReference type="InParanoid" id="A0A674GQ60"/>
<dbReference type="PANTHER" id="PTHR46848">
    <property type="entry name" value="REGULATOR OF G-PROTEIN SIGNALING 3"/>
    <property type="match status" value="1"/>
</dbReference>
<feature type="region of interest" description="Disordered" evidence="1">
    <location>
        <begin position="1"/>
        <end position="26"/>
    </location>
</feature>
<dbReference type="SUPFAM" id="SSF50156">
    <property type="entry name" value="PDZ domain-like"/>
    <property type="match status" value="2"/>
</dbReference>
<organism evidence="3 4">
    <name type="scientific">Taeniopygia guttata</name>
    <name type="common">Zebra finch</name>
    <name type="synonym">Poephila guttata</name>
    <dbReference type="NCBI Taxonomy" id="59729"/>
    <lineage>
        <taxon>Eukaryota</taxon>
        <taxon>Metazoa</taxon>
        <taxon>Chordata</taxon>
        <taxon>Craniata</taxon>
        <taxon>Vertebrata</taxon>
        <taxon>Euteleostomi</taxon>
        <taxon>Archelosauria</taxon>
        <taxon>Archosauria</taxon>
        <taxon>Dinosauria</taxon>
        <taxon>Saurischia</taxon>
        <taxon>Theropoda</taxon>
        <taxon>Coelurosauria</taxon>
        <taxon>Aves</taxon>
        <taxon>Neognathae</taxon>
        <taxon>Neoaves</taxon>
        <taxon>Telluraves</taxon>
        <taxon>Australaves</taxon>
        <taxon>Passeriformes</taxon>
        <taxon>Passeroidea</taxon>
        <taxon>Estrildidae</taxon>
        <taxon>Estrildinae</taxon>
        <taxon>Taeniopygia</taxon>
    </lineage>
</organism>
<feature type="compositionally biased region" description="Basic and acidic residues" evidence="1">
    <location>
        <begin position="13"/>
        <end position="26"/>
    </location>
</feature>
<dbReference type="InterPro" id="IPR041489">
    <property type="entry name" value="PDZ_6"/>
</dbReference>
<name>A0A674GQ60_TAEGU</name>
<evidence type="ECO:0000313" key="4">
    <source>
        <dbReference type="Proteomes" id="UP000007754"/>
    </source>
</evidence>
<reference evidence="3" key="2">
    <citation type="submission" date="2025-08" db="UniProtKB">
        <authorList>
            <consortium name="Ensembl"/>
        </authorList>
    </citation>
    <scope>IDENTIFICATION</scope>
</reference>